<feature type="region of interest" description="Disordered" evidence="1">
    <location>
        <begin position="55"/>
        <end position="81"/>
    </location>
</feature>
<feature type="transmembrane region" description="Helical" evidence="2">
    <location>
        <begin position="88"/>
        <end position="106"/>
    </location>
</feature>
<name>A0A328Q5I9_9EURY</name>
<evidence type="ECO:0000256" key="2">
    <source>
        <dbReference type="SAM" id="Phobius"/>
    </source>
</evidence>
<dbReference type="EMBL" id="NGJK01000015">
    <property type="protein sequence ID" value="RAP03627.1"/>
    <property type="molecule type" value="Genomic_DNA"/>
</dbReference>
<proteinExistence type="predicted"/>
<gene>
    <name evidence="3" type="ORF">CA615_01310</name>
</gene>
<protein>
    <submittedName>
        <fullName evidence="3">Uncharacterized protein</fullName>
    </submittedName>
</protein>
<dbReference type="PRINTS" id="PR00219">
    <property type="entry name" value="SYNAPTOBREVN"/>
</dbReference>
<dbReference type="GO" id="GO:0016020">
    <property type="term" value="C:membrane"/>
    <property type="evidence" value="ECO:0007669"/>
    <property type="project" value="InterPro"/>
</dbReference>
<feature type="compositionally biased region" description="Basic and acidic residues" evidence="1">
    <location>
        <begin position="56"/>
        <end position="68"/>
    </location>
</feature>
<reference evidence="3 4" key="1">
    <citation type="submission" date="2017-05" db="EMBL/GenBank/DDBJ databases">
        <title>Host range expansion of the Methanosphaera genus to humans and monogastric animals involves recent and extensive reduction in genome content.</title>
        <authorList>
            <person name="Hoedt E.C."/>
            <person name="Volmer J.G."/>
            <person name="Parks D.H."/>
            <person name="Rosewarne C.P."/>
            <person name="Denman S.E."/>
            <person name="Mcsweeney C.S."/>
            <person name="O Cuiv P."/>
            <person name="Hugenholtz P."/>
            <person name="Tyson G.W."/>
            <person name="Morrison M."/>
        </authorList>
    </citation>
    <scope>NUCLEOTIDE SEQUENCE [LARGE SCALE GENOMIC DNA]</scope>
    <source>
        <strain evidence="3 4">PA5</strain>
    </source>
</reference>
<accession>A0A328Q5I9</accession>
<evidence type="ECO:0000256" key="1">
    <source>
        <dbReference type="SAM" id="MobiDB-lite"/>
    </source>
</evidence>
<dbReference type="Proteomes" id="UP000248557">
    <property type="component" value="Unassembled WGS sequence"/>
</dbReference>
<keyword evidence="2" id="KW-0812">Transmembrane</keyword>
<evidence type="ECO:0000313" key="3">
    <source>
        <dbReference type="EMBL" id="RAP03627.1"/>
    </source>
</evidence>
<sequence length="107" mass="12047">MTSEDDKLSFTEFLRKEKFIKGTADADVDIEESVDKIDTSVDEIIDKIDTSTTDETINKKDTSDDKNTEVMVNEDNTPDSNEGINHSIILLIIIILIVIILLFITLI</sequence>
<keyword evidence="2" id="KW-0472">Membrane</keyword>
<comment type="caution">
    <text evidence="3">The sequence shown here is derived from an EMBL/GenBank/DDBJ whole genome shotgun (WGS) entry which is preliminary data.</text>
</comment>
<evidence type="ECO:0000313" key="4">
    <source>
        <dbReference type="Proteomes" id="UP000248557"/>
    </source>
</evidence>
<dbReference type="InterPro" id="IPR001388">
    <property type="entry name" value="Synaptobrevin-like"/>
</dbReference>
<keyword evidence="2" id="KW-1133">Transmembrane helix</keyword>
<dbReference type="GeneID" id="3855690"/>
<dbReference type="RefSeq" id="WP_011405872.1">
    <property type="nucleotide sequence ID" value="NZ_CATZNA010000073.1"/>
</dbReference>
<organism evidence="3 4">
    <name type="scientific">Methanosphaera stadtmanae</name>
    <dbReference type="NCBI Taxonomy" id="2317"/>
    <lineage>
        <taxon>Archaea</taxon>
        <taxon>Methanobacteriati</taxon>
        <taxon>Methanobacteriota</taxon>
        <taxon>Methanomada group</taxon>
        <taxon>Methanobacteria</taxon>
        <taxon>Methanobacteriales</taxon>
        <taxon>Methanobacteriaceae</taxon>
        <taxon>Methanosphaera</taxon>
    </lineage>
</organism>
<dbReference type="GO" id="GO:0016192">
    <property type="term" value="P:vesicle-mediated transport"/>
    <property type="evidence" value="ECO:0007669"/>
    <property type="project" value="InterPro"/>
</dbReference>
<dbReference type="AlphaFoldDB" id="A0A328Q5I9"/>